<protein>
    <submittedName>
        <fullName evidence="1">Uncharacterized protein</fullName>
    </submittedName>
</protein>
<name>A0A1W1BIT0_9ZZZZ</name>
<gene>
    <name evidence="1" type="ORF">MNB_SV-6-842</name>
</gene>
<dbReference type="AlphaFoldDB" id="A0A1W1BIT0"/>
<sequence length="44" mass="5078">MTLKVVLPKQKQKNANPENAVRVNVVMLKKLNLKKLKHLQNKTV</sequence>
<organism evidence="1">
    <name type="scientific">hydrothermal vent metagenome</name>
    <dbReference type="NCBI Taxonomy" id="652676"/>
    <lineage>
        <taxon>unclassified sequences</taxon>
        <taxon>metagenomes</taxon>
        <taxon>ecological metagenomes</taxon>
    </lineage>
</organism>
<reference evidence="1" key="1">
    <citation type="submission" date="2016-10" db="EMBL/GenBank/DDBJ databases">
        <authorList>
            <person name="de Groot N.N."/>
        </authorList>
    </citation>
    <scope>NUCLEOTIDE SEQUENCE</scope>
</reference>
<proteinExistence type="predicted"/>
<accession>A0A1W1BIT0</accession>
<evidence type="ECO:0000313" key="1">
    <source>
        <dbReference type="EMBL" id="SFV53385.1"/>
    </source>
</evidence>
<dbReference type="EMBL" id="FPHC01000029">
    <property type="protein sequence ID" value="SFV53385.1"/>
    <property type="molecule type" value="Genomic_DNA"/>
</dbReference>